<accession>A0A1G9PED4</accession>
<evidence type="ECO:0000256" key="7">
    <source>
        <dbReference type="ARBA" id="ARBA00023049"/>
    </source>
</evidence>
<name>A0A1G9PED4_9BACT</name>
<dbReference type="GO" id="GO:0008237">
    <property type="term" value="F:metallopeptidase activity"/>
    <property type="evidence" value="ECO:0007669"/>
    <property type="project" value="UniProtKB-KW"/>
</dbReference>
<feature type="domain" description="Secretion system C-terminal sorting" evidence="12">
    <location>
        <begin position="488"/>
        <end position="568"/>
    </location>
</feature>
<evidence type="ECO:0000256" key="5">
    <source>
        <dbReference type="ARBA" id="ARBA00022801"/>
    </source>
</evidence>
<dbReference type="Pfam" id="PF18962">
    <property type="entry name" value="Por_Secre_tail"/>
    <property type="match status" value="1"/>
</dbReference>
<evidence type="ECO:0000256" key="3">
    <source>
        <dbReference type="ARBA" id="ARBA00022723"/>
    </source>
</evidence>
<feature type="region of interest" description="Disordered" evidence="9">
    <location>
        <begin position="139"/>
        <end position="168"/>
    </location>
</feature>
<evidence type="ECO:0000313" key="15">
    <source>
        <dbReference type="Proteomes" id="UP000198510"/>
    </source>
</evidence>
<dbReference type="CDD" id="cd04275">
    <property type="entry name" value="ZnMc_pappalysin_like"/>
    <property type="match status" value="1"/>
</dbReference>
<dbReference type="SUPFAM" id="SSF55486">
    <property type="entry name" value="Metalloproteases ('zincins'), catalytic domain"/>
    <property type="match status" value="1"/>
</dbReference>
<feature type="domain" description="Peptidase M43 pregnancy-associated plasma-A" evidence="11">
    <location>
        <begin position="169"/>
        <end position="308"/>
    </location>
</feature>
<dbReference type="PANTHER" id="PTHR47466:SF1">
    <property type="entry name" value="METALLOPROTEASE MEP1 (AFU_ORTHOLOGUE AFUA_1G07730)-RELATED"/>
    <property type="match status" value="1"/>
</dbReference>
<dbReference type="NCBIfam" id="TIGR04183">
    <property type="entry name" value="Por_Secre_tail"/>
    <property type="match status" value="1"/>
</dbReference>
<dbReference type="Proteomes" id="UP000198510">
    <property type="component" value="Unassembled WGS sequence"/>
</dbReference>
<evidence type="ECO:0000256" key="1">
    <source>
        <dbReference type="ARBA" id="ARBA00008721"/>
    </source>
</evidence>
<keyword evidence="8" id="KW-1015">Disulfide bond</keyword>
<keyword evidence="5" id="KW-0378">Hydrolase</keyword>
<dbReference type="InterPro" id="IPR024079">
    <property type="entry name" value="MetalloPept_cat_dom_sf"/>
</dbReference>
<evidence type="ECO:0000259" key="12">
    <source>
        <dbReference type="Pfam" id="PF18962"/>
    </source>
</evidence>
<keyword evidence="6" id="KW-0862">Zinc</keyword>
<reference evidence="14 15" key="1">
    <citation type="submission" date="2016-10" db="EMBL/GenBank/DDBJ databases">
        <authorList>
            <person name="de Groot N.N."/>
        </authorList>
    </citation>
    <scope>NUCLEOTIDE SEQUENCE [LARGE SCALE GENOMIC DNA]</scope>
    <source>
        <strain evidence="14 15">DSM 25186</strain>
    </source>
</reference>
<organism evidence="14 15">
    <name type="scientific">Catalinimonas alkaloidigena</name>
    <dbReference type="NCBI Taxonomy" id="1075417"/>
    <lineage>
        <taxon>Bacteria</taxon>
        <taxon>Pseudomonadati</taxon>
        <taxon>Bacteroidota</taxon>
        <taxon>Cytophagia</taxon>
        <taxon>Cytophagales</taxon>
        <taxon>Catalimonadaceae</taxon>
        <taxon>Catalinimonas</taxon>
    </lineage>
</organism>
<proteinExistence type="inferred from homology"/>
<keyword evidence="3" id="KW-0479">Metal-binding</keyword>
<dbReference type="InterPro" id="IPR045474">
    <property type="entry name" value="GEVED"/>
</dbReference>
<evidence type="ECO:0000259" key="13">
    <source>
        <dbReference type="Pfam" id="PF20009"/>
    </source>
</evidence>
<comment type="similarity">
    <text evidence="1">Belongs to the peptidase M43B family.</text>
</comment>
<dbReference type="STRING" id="1075417.SAMN05421823_109170"/>
<protein>
    <submittedName>
        <fullName evidence="14">Por secretion system C-terminal sorting domain-containing protein</fullName>
    </submittedName>
</protein>
<dbReference type="Gene3D" id="3.40.390.10">
    <property type="entry name" value="Collagenase (Catalytic Domain)"/>
    <property type="match status" value="1"/>
</dbReference>
<dbReference type="InterPro" id="IPR026444">
    <property type="entry name" value="Secre_tail"/>
</dbReference>
<keyword evidence="2" id="KW-0645">Protease</keyword>
<dbReference type="EMBL" id="FNFO01000009">
    <property type="protein sequence ID" value="SDL97176.1"/>
    <property type="molecule type" value="Genomic_DNA"/>
</dbReference>
<feature type="compositionally biased region" description="Low complexity" evidence="9">
    <location>
        <begin position="142"/>
        <end position="156"/>
    </location>
</feature>
<feature type="domain" description="GEVED" evidence="13">
    <location>
        <begin position="394"/>
        <end position="467"/>
    </location>
</feature>
<dbReference type="Pfam" id="PF20009">
    <property type="entry name" value="GEVED"/>
    <property type="match status" value="1"/>
</dbReference>
<dbReference type="Pfam" id="PF05572">
    <property type="entry name" value="Peptidase_M43"/>
    <property type="match status" value="1"/>
</dbReference>
<sequence>MKKVSFILLSALFLAGPAWAQRVCATMEALDRIEAENPEVSEQMRRIEQFTQQYVQQMRNPKGLQTLADEVYTIPVVVHVVYRTDAENITTSQIQSQLNVLNKDFRRLNADYGNTPSEFAGRVADAKIEFALAKVSPGGKPTSGITRTKTTRTSFSSDDRVKSTAQGGRNAWPADKYLNIWVCKLSGGLLGYAQFPGGPASTDGVVINYTAFGTNGTAAAPFNKGRTATHEVGHYLNLRHIWGDGGCGASDYVSDTPDDDGPNYGCPSHPISSCGVRSMFMNYMDYVDDACMYMFTTGQKTRMRAVLAAGGARGSLVGNAGGGSSNTPTYCASQGNSTADEWLNRVKVGSINKLSGDNGGYVDFTTTSANLTKGNSYSLTLTPAWSGTVYGEGYAAWIDYNQDGDFDDSGERVYSRSSTTATSVTGSFVVPSGAKTGSTRMRVAMKYNGTPQPCESFAYGEVEDYTVVIGTGGTRSAEATAEPVVRYYPNPARESLTMEVTLPDEGTPGMATPLAVEVFNTSGQRVDAFTWTAPTGQSVRTIDIQAWPAGLYLIRMEGDRLRTTERITVVK</sequence>
<keyword evidence="7" id="KW-0482">Metalloprotease</keyword>
<feature type="chain" id="PRO_5011655631" evidence="10">
    <location>
        <begin position="21"/>
        <end position="571"/>
    </location>
</feature>
<evidence type="ECO:0000256" key="4">
    <source>
        <dbReference type="ARBA" id="ARBA00022729"/>
    </source>
</evidence>
<feature type="signal peptide" evidence="10">
    <location>
        <begin position="1"/>
        <end position="20"/>
    </location>
</feature>
<evidence type="ECO:0000256" key="8">
    <source>
        <dbReference type="ARBA" id="ARBA00023157"/>
    </source>
</evidence>
<evidence type="ECO:0000259" key="11">
    <source>
        <dbReference type="Pfam" id="PF05572"/>
    </source>
</evidence>
<evidence type="ECO:0000256" key="10">
    <source>
        <dbReference type="SAM" id="SignalP"/>
    </source>
</evidence>
<dbReference type="InterPro" id="IPR008754">
    <property type="entry name" value="Peptidase_M43"/>
</dbReference>
<evidence type="ECO:0000256" key="9">
    <source>
        <dbReference type="SAM" id="MobiDB-lite"/>
    </source>
</evidence>
<gene>
    <name evidence="14" type="ORF">SAMN05421823_109170</name>
</gene>
<dbReference type="GO" id="GO:0046872">
    <property type="term" value="F:metal ion binding"/>
    <property type="evidence" value="ECO:0007669"/>
    <property type="project" value="UniProtKB-KW"/>
</dbReference>
<keyword evidence="15" id="KW-1185">Reference proteome</keyword>
<dbReference type="RefSeq" id="WP_176956145.1">
    <property type="nucleotide sequence ID" value="NZ_FNFO01000009.1"/>
</dbReference>
<evidence type="ECO:0000313" key="14">
    <source>
        <dbReference type="EMBL" id="SDL97176.1"/>
    </source>
</evidence>
<keyword evidence="4 10" id="KW-0732">Signal</keyword>
<evidence type="ECO:0000256" key="2">
    <source>
        <dbReference type="ARBA" id="ARBA00022670"/>
    </source>
</evidence>
<dbReference type="AlphaFoldDB" id="A0A1G9PED4"/>
<dbReference type="GO" id="GO:0006508">
    <property type="term" value="P:proteolysis"/>
    <property type="evidence" value="ECO:0007669"/>
    <property type="project" value="UniProtKB-KW"/>
</dbReference>
<evidence type="ECO:0000256" key="6">
    <source>
        <dbReference type="ARBA" id="ARBA00022833"/>
    </source>
</evidence>
<dbReference type="PANTHER" id="PTHR47466">
    <property type="match status" value="1"/>
</dbReference>